<evidence type="ECO:0000313" key="1">
    <source>
        <dbReference type="EMBL" id="KEJ87955.1"/>
    </source>
</evidence>
<dbReference type="Proteomes" id="UP000027734">
    <property type="component" value="Unassembled WGS sequence"/>
</dbReference>
<reference evidence="1 2" key="1">
    <citation type="submission" date="2014-01" db="EMBL/GenBank/DDBJ databases">
        <title>Sulfitobacter donghicola JCM 14565 Genome Sequencing.</title>
        <authorList>
            <person name="Lai Q."/>
            <person name="Hong Z."/>
        </authorList>
    </citation>
    <scope>NUCLEOTIDE SEQUENCE [LARGE SCALE GENOMIC DNA]</scope>
    <source>
        <strain evidence="1 2">JCM 14565</strain>
    </source>
</reference>
<dbReference type="eggNOG" id="ENOG502Z8V7">
    <property type="taxonomic scope" value="Bacteria"/>
</dbReference>
<organism evidence="1 2">
    <name type="scientific">Sulfitobacter donghicola DSW-25 = KCTC 12864 = JCM 14565</name>
    <dbReference type="NCBI Taxonomy" id="1300350"/>
    <lineage>
        <taxon>Bacteria</taxon>
        <taxon>Pseudomonadati</taxon>
        <taxon>Pseudomonadota</taxon>
        <taxon>Alphaproteobacteria</taxon>
        <taxon>Rhodobacterales</taxon>
        <taxon>Roseobacteraceae</taxon>
        <taxon>Sulfitobacter</taxon>
    </lineage>
</organism>
<evidence type="ECO:0000313" key="2">
    <source>
        <dbReference type="Proteomes" id="UP000027734"/>
    </source>
</evidence>
<comment type="caution">
    <text evidence="1">The sequence shown here is derived from an EMBL/GenBank/DDBJ whole genome shotgun (WGS) entry which is preliminary data.</text>
</comment>
<dbReference type="OrthoDB" id="7904151at2"/>
<dbReference type="AlphaFoldDB" id="A0A073IEH9"/>
<dbReference type="STRING" id="1300350.Z948_216"/>
<dbReference type="EMBL" id="JAMC01000011">
    <property type="protein sequence ID" value="KEJ87955.1"/>
    <property type="molecule type" value="Genomic_DNA"/>
</dbReference>
<dbReference type="RefSeq" id="WP_025057731.1">
    <property type="nucleotide sequence ID" value="NZ_JAMC01000011.1"/>
</dbReference>
<evidence type="ECO:0008006" key="3">
    <source>
        <dbReference type="Google" id="ProtNLM"/>
    </source>
</evidence>
<proteinExistence type="predicted"/>
<accession>A0A073IEH9</accession>
<protein>
    <recommendedName>
        <fullName evidence="3">Sulfotransferase family protein</fullName>
    </recommendedName>
</protein>
<sequence length="271" mass="30147">MTMAPKTILPPEPAGFADFTRDLAADMGKTGWHFHKSTDGPFDRFQVLGERGCGTNVIRKTVQDALNIKRTEALGWKHGVPNMIALPPTFLTICAVRAPQKWAHSLYKRPWHAAPHVQSLGFVDFLRSPWESYVDKLGHFDGVAPRLHPLGEELQWDRHPITGARYENIFAMRNLKHRALLSLPTRGASVVYVSLDAFNAAPEAFLADLSAAFDLAFTEKGYAPVARRMGNRWTAAVETRAPAPDTWAADDITWMNSQLDSEIETALGFAP</sequence>
<name>A0A073IEH9_9RHOB</name>
<keyword evidence="2" id="KW-1185">Reference proteome</keyword>
<gene>
    <name evidence="1" type="ORF">DSW25_04405</name>
</gene>